<dbReference type="Proteomes" id="UP000887565">
    <property type="component" value="Unplaced"/>
</dbReference>
<protein>
    <submittedName>
        <fullName evidence="2">Uncharacterized protein</fullName>
    </submittedName>
</protein>
<reference evidence="2" key="1">
    <citation type="submission" date="2022-11" db="UniProtKB">
        <authorList>
            <consortium name="WormBaseParasite"/>
        </authorList>
    </citation>
    <scope>IDENTIFICATION</scope>
</reference>
<evidence type="ECO:0000313" key="1">
    <source>
        <dbReference type="Proteomes" id="UP000887565"/>
    </source>
</evidence>
<organism evidence="1 2">
    <name type="scientific">Romanomermis culicivorax</name>
    <name type="common">Nematode worm</name>
    <dbReference type="NCBI Taxonomy" id="13658"/>
    <lineage>
        <taxon>Eukaryota</taxon>
        <taxon>Metazoa</taxon>
        <taxon>Ecdysozoa</taxon>
        <taxon>Nematoda</taxon>
        <taxon>Enoplea</taxon>
        <taxon>Dorylaimia</taxon>
        <taxon>Mermithida</taxon>
        <taxon>Mermithoidea</taxon>
        <taxon>Mermithidae</taxon>
        <taxon>Romanomermis</taxon>
    </lineage>
</organism>
<keyword evidence="1" id="KW-1185">Reference proteome</keyword>
<sequence length="93" mass="10728">MLVLAMRTLFENLAPSNVLSESGDIVQISQENEHCGTNTRKSLNGKPKIYRAIKIQQSCEDAASLQELKRKHLEEEHDFKIKLMEKEEEDRQS</sequence>
<evidence type="ECO:0000313" key="2">
    <source>
        <dbReference type="WBParaSite" id="nRc.2.0.1.t06123-RA"/>
    </source>
</evidence>
<dbReference type="AlphaFoldDB" id="A0A915HXG5"/>
<dbReference type="WBParaSite" id="nRc.2.0.1.t06123-RA">
    <property type="protein sequence ID" value="nRc.2.0.1.t06123-RA"/>
    <property type="gene ID" value="nRc.2.0.1.g06123"/>
</dbReference>
<proteinExistence type="predicted"/>
<name>A0A915HXG5_ROMCU</name>
<accession>A0A915HXG5</accession>